<dbReference type="EMBL" id="CP001720">
    <property type="protein sequence ID" value="ACV61695.1"/>
    <property type="molecule type" value="Genomic_DNA"/>
</dbReference>
<dbReference type="OrthoDB" id="1683298at2"/>
<evidence type="ECO:0000313" key="3">
    <source>
        <dbReference type="Proteomes" id="UP000002217"/>
    </source>
</evidence>
<dbReference type="KEGG" id="dae:Dtox_0786"/>
<accession>C8W231</accession>
<proteinExistence type="predicted"/>
<dbReference type="eggNOG" id="ENOG5032Z2V">
    <property type="taxonomic scope" value="Bacteria"/>
</dbReference>
<organism evidence="2 3">
    <name type="scientific">Desulfofarcimen acetoxidans (strain ATCC 49208 / DSM 771 / KCTC 5769 / VKM B-1644 / 5575)</name>
    <name type="common">Desulfotomaculum acetoxidans</name>
    <dbReference type="NCBI Taxonomy" id="485916"/>
    <lineage>
        <taxon>Bacteria</taxon>
        <taxon>Bacillati</taxon>
        <taxon>Bacillota</taxon>
        <taxon>Clostridia</taxon>
        <taxon>Eubacteriales</taxon>
        <taxon>Peptococcaceae</taxon>
        <taxon>Desulfofarcimen</taxon>
    </lineage>
</organism>
<dbReference type="GO" id="GO:2001070">
    <property type="term" value="F:starch binding"/>
    <property type="evidence" value="ECO:0007669"/>
    <property type="project" value="InterPro"/>
</dbReference>
<dbReference type="CAZy" id="CBM25">
    <property type="family name" value="Carbohydrate-Binding Module Family 25"/>
</dbReference>
<dbReference type="Pfam" id="PF16760">
    <property type="entry name" value="CBM53"/>
    <property type="match status" value="1"/>
</dbReference>
<dbReference type="Proteomes" id="UP000002217">
    <property type="component" value="Chromosome"/>
</dbReference>
<sequence length="122" mass="13785">MIPKSRYGEGVGRLKVMHDADYPGGVSVDPTPITAGQKTYILYNGLLAKSGAHEVYLHMGYGDAGKWHGVKEVRMEHTGWGFAKEFEAPFDNNLNFCFRDNANNWDNNNGYNWTFQIHNGKM</sequence>
<dbReference type="HOGENOM" id="CLU_152619_0_0_9"/>
<protein>
    <recommendedName>
        <fullName evidence="1">Carbohydrate binding module family 25 domain-containing protein</fullName>
    </recommendedName>
</protein>
<dbReference type="STRING" id="485916.Dtox_0786"/>
<name>C8W231_DESAS</name>
<evidence type="ECO:0000313" key="2">
    <source>
        <dbReference type="EMBL" id="ACV61695.1"/>
    </source>
</evidence>
<keyword evidence="3" id="KW-1185">Reference proteome</keyword>
<reference evidence="2 3" key="1">
    <citation type="journal article" date="2009" name="Stand. Genomic Sci.">
        <title>Complete genome sequence of Desulfotomaculum acetoxidans type strain (5575).</title>
        <authorList>
            <person name="Spring S."/>
            <person name="Lapidus A."/>
            <person name="Schroder M."/>
            <person name="Gleim D."/>
            <person name="Sims D."/>
            <person name="Meincke L."/>
            <person name="Glavina Del Rio T."/>
            <person name="Tice H."/>
            <person name="Copeland A."/>
            <person name="Cheng J.F."/>
            <person name="Lucas S."/>
            <person name="Chen F."/>
            <person name="Nolan M."/>
            <person name="Bruce D."/>
            <person name="Goodwin L."/>
            <person name="Pitluck S."/>
            <person name="Ivanova N."/>
            <person name="Mavromatis K."/>
            <person name="Mikhailova N."/>
            <person name="Pati A."/>
            <person name="Chen A."/>
            <person name="Palaniappan K."/>
            <person name="Land M."/>
            <person name="Hauser L."/>
            <person name="Chang Y.J."/>
            <person name="Jeffries C.D."/>
            <person name="Chain P."/>
            <person name="Saunders E."/>
            <person name="Brettin T."/>
            <person name="Detter J.C."/>
            <person name="Goker M."/>
            <person name="Bristow J."/>
            <person name="Eisen J.A."/>
            <person name="Markowitz V."/>
            <person name="Hugenholtz P."/>
            <person name="Kyrpides N.C."/>
            <person name="Klenk H.P."/>
            <person name="Han C."/>
        </authorList>
    </citation>
    <scope>NUCLEOTIDE SEQUENCE [LARGE SCALE GENOMIC DNA]</scope>
    <source>
        <strain evidence="3">ATCC 49208 / DSM 771 / VKM B-1644</strain>
    </source>
</reference>
<evidence type="ECO:0000259" key="1">
    <source>
        <dbReference type="SMART" id="SM01066"/>
    </source>
</evidence>
<feature type="domain" description="Carbohydrate binding module family 25" evidence="1">
    <location>
        <begin position="36"/>
        <end position="118"/>
    </location>
</feature>
<dbReference type="InterPro" id="IPR005085">
    <property type="entry name" value="CBM25"/>
</dbReference>
<dbReference type="AlphaFoldDB" id="C8W231"/>
<dbReference type="InterPro" id="IPR013783">
    <property type="entry name" value="Ig-like_fold"/>
</dbReference>
<dbReference type="SMART" id="SM01066">
    <property type="entry name" value="CBM_25"/>
    <property type="match status" value="1"/>
</dbReference>
<gene>
    <name evidence="2" type="ordered locus">Dtox_0786</name>
</gene>
<dbReference type="Gene3D" id="2.60.40.10">
    <property type="entry name" value="Immunoglobulins"/>
    <property type="match status" value="1"/>
</dbReference>
<dbReference type="RefSeq" id="WP_015756413.1">
    <property type="nucleotide sequence ID" value="NC_013216.1"/>
</dbReference>